<dbReference type="Gene3D" id="3.40.1550.20">
    <property type="entry name" value="Transcriptional regulator MraZ domain"/>
    <property type="match status" value="1"/>
</dbReference>
<keyword evidence="6 7" id="KW-0804">Transcription</keyword>
<keyword evidence="9" id="KW-0132">Cell division</keyword>
<evidence type="ECO:0000256" key="5">
    <source>
        <dbReference type="ARBA" id="ARBA00023125"/>
    </source>
</evidence>
<keyword evidence="4 7" id="KW-0805">Transcription regulation</keyword>
<name>A0A0J8GSD2_9ALTE</name>
<dbReference type="STRING" id="1513271.XM47_08010"/>
<dbReference type="InterPro" id="IPR020603">
    <property type="entry name" value="MraZ_dom"/>
</dbReference>
<dbReference type="InterPro" id="IPR038619">
    <property type="entry name" value="MraZ_sf"/>
</dbReference>
<dbReference type="InterPro" id="IPR035644">
    <property type="entry name" value="MraZ_C"/>
</dbReference>
<evidence type="ECO:0000256" key="3">
    <source>
        <dbReference type="ARBA" id="ARBA00022737"/>
    </source>
</evidence>
<proteinExistence type="inferred from homology"/>
<keyword evidence="3" id="KW-0677">Repeat</keyword>
<organism evidence="9 10">
    <name type="scientific">Catenovulum maritimum</name>
    <dbReference type="NCBI Taxonomy" id="1513271"/>
    <lineage>
        <taxon>Bacteria</taxon>
        <taxon>Pseudomonadati</taxon>
        <taxon>Pseudomonadota</taxon>
        <taxon>Gammaproteobacteria</taxon>
        <taxon>Alteromonadales</taxon>
        <taxon>Alteromonadaceae</taxon>
        <taxon>Catenovulum</taxon>
    </lineage>
</organism>
<dbReference type="RefSeq" id="WP_048691448.1">
    <property type="nucleotide sequence ID" value="NZ_KQ130487.1"/>
</dbReference>
<evidence type="ECO:0000256" key="4">
    <source>
        <dbReference type="ARBA" id="ARBA00023015"/>
    </source>
</evidence>
<comment type="subcellular location">
    <subcellularLocation>
        <location evidence="7">Cytoplasm</location>
        <location evidence="7">Nucleoid</location>
    </subcellularLocation>
</comment>
<dbReference type="PANTHER" id="PTHR34701">
    <property type="entry name" value="TRANSCRIPTIONAL REGULATOR MRAZ"/>
    <property type="match status" value="1"/>
</dbReference>
<dbReference type="InterPro" id="IPR035642">
    <property type="entry name" value="MraZ_N"/>
</dbReference>
<dbReference type="GO" id="GO:0005737">
    <property type="term" value="C:cytoplasm"/>
    <property type="evidence" value="ECO:0007669"/>
    <property type="project" value="UniProtKB-UniRule"/>
</dbReference>
<keyword evidence="2 7" id="KW-0963">Cytoplasm</keyword>
<comment type="caution">
    <text evidence="9">The sequence shown here is derived from an EMBL/GenBank/DDBJ whole genome shotgun (WGS) entry which is preliminary data.</text>
</comment>
<dbReference type="GO" id="GO:0051301">
    <property type="term" value="P:cell division"/>
    <property type="evidence" value="ECO:0007669"/>
    <property type="project" value="UniProtKB-KW"/>
</dbReference>
<feature type="domain" description="SpoVT-AbrB" evidence="8">
    <location>
        <begin position="81"/>
        <end position="124"/>
    </location>
</feature>
<dbReference type="GO" id="GO:0009295">
    <property type="term" value="C:nucleoid"/>
    <property type="evidence" value="ECO:0007669"/>
    <property type="project" value="UniProtKB-SubCell"/>
</dbReference>
<keyword evidence="10" id="KW-1185">Reference proteome</keyword>
<dbReference type="CDD" id="cd16320">
    <property type="entry name" value="MraZ_N"/>
    <property type="match status" value="1"/>
</dbReference>
<dbReference type="NCBIfam" id="TIGR00242">
    <property type="entry name" value="division/cell wall cluster transcriptional repressor MraZ"/>
    <property type="match status" value="1"/>
</dbReference>
<evidence type="ECO:0000313" key="10">
    <source>
        <dbReference type="Proteomes" id="UP000037600"/>
    </source>
</evidence>
<accession>A0A0J8GSD2</accession>
<keyword evidence="9" id="KW-0131">Cell cycle</keyword>
<dbReference type="AlphaFoldDB" id="A0A0J8GSD2"/>
<evidence type="ECO:0000313" key="9">
    <source>
        <dbReference type="EMBL" id="KMT65632.1"/>
    </source>
</evidence>
<sequence length="152" mass="17540">MFRGASAITMDNKGRIAIPTRYREQLQEDCGGQVVCTIDINQECLLLYPLNEWETVEKRLMALSDMNPSERRFKRLILGYATEGEVDRNGRLLLSGPLRKHASLEKEIMLVGQLHKFEIWSETLWNAQITEDMESISSGEFELSERLQDFSL</sequence>
<dbReference type="PATRIC" id="fig|1513271.3.peg.1635"/>
<comment type="subunit">
    <text evidence="7">Forms oligomers.</text>
</comment>
<dbReference type="PANTHER" id="PTHR34701:SF1">
    <property type="entry name" value="TRANSCRIPTIONAL REGULATOR MRAZ"/>
    <property type="match status" value="1"/>
</dbReference>
<dbReference type="PROSITE" id="PS51740">
    <property type="entry name" value="SPOVT_ABRB"/>
    <property type="match status" value="2"/>
</dbReference>
<dbReference type="OrthoDB" id="9807753at2"/>
<dbReference type="InterPro" id="IPR037914">
    <property type="entry name" value="SpoVT-AbrB_sf"/>
</dbReference>
<protein>
    <recommendedName>
        <fullName evidence="1 7">Transcriptional regulator MraZ</fullName>
    </recommendedName>
</protein>
<dbReference type="Pfam" id="PF02381">
    <property type="entry name" value="MraZ"/>
    <property type="match status" value="2"/>
</dbReference>
<feature type="domain" description="SpoVT-AbrB" evidence="8">
    <location>
        <begin position="5"/>
        <end position="52"/>
    </location>
</feature>
<dbReference type="InterPro" id="IPR003444">
    <property type="entry name" value="MraZ"/>
</dbReference>
<dbReference type="GO" id="GO:2000143">
    <property type="term" value="P:negative regulation of DNA-templated transcription initiation"/>
    <property type="evidence" value="ECO:0007669"/>
    <property type="project" value="TreeGrafter"/>
</dbReference>
<evidence type="ECO:0000256" key="2">
    <source>
        <dbReference type="ARBA" id="ARBA00022490"/>
    </source>
</evidence>
<gene>
    <name evidence="7" type="primary">mraZ</name>
    <name evidence="9" type="ORF">XM47_08010</name>
</gene>
<dbReference type="InterPro" id="IPR007159">
    <property type="entry name" value="SpoVT-AbrB_dom"/>
</dbReference>
<keyword evidence="5 7" id="KW-0238">DNA-binding</keyword>
<evidence type="ECO:0000256" key="7">
    <source>
        <dbReference type="HAMAP-Rule" id="MF_01008"/>
    </source>
</evidence>
<evidence type="ECO:0000256" key="6">
    <source>
        <dbReference type="ARBA" id="ARBA00023163"/>
    </source>
</evidence>
<dbReference type="SUPFAM" id="SSF89447">
    <property type="entry name" value="AbrB/MazE/MraZ-like"/>
    <property type="match status" value="1"/>
</dbReference>
<dbReference type="CDD" id="cd16321">
    <property type="entry name" value="MraZ_C"/>
    <property type="match status" value="1"/>
</dbReference>
<evidence type="ECO:0000259" key="8">
    <source>
        <dbReference type="PROSITE" id="PS51740"/>
    </source>
</evidence>
<dbReference type="GO" id="GO:0000976">
    <property type="term" value="F:transcription cis-regulatory region binding"/>
    <property type="evidence" value="ECO:0007669"/>
    <property type="project" value="TreeGrafter"/>
</dbReference>
<evidence type="ECO:0000256" key="1">
    <source>
        <dbReference type="ARBA" id="ARBA00013860"/>
    </source>
</evidence>
<dbReference type="HAMAP" id="MF_01008">
    <property type="entry name" value="MraZ"/>
    <property type="match status" value="1"/>
</dbReference>
<comment type="similarity">
    <text evidence="7">Belongs to the MraZ family.</text>
</comment>
<reference evidence="9 10" key="1">
    <citation type="submission" date="2015-04" db="EMBL/GenBank/DDBJ databases">
        <title>Draft Genome Sequence of the Novel Agar-Digesting Marine Bacterium Q1.</title>
        <authorList>
            <person name="Li Y."/>
            <person name="Li D."/>
            <person name="Chen G."/>
            <person name="Du Z."/>
        </authorList>
    </citation>
    <scope>NUCLEOTIDE SEQUENCE [LARGE SCALE GENOMIC DNA]</scope>
    <source>
        <strain evidence="9 10">Q1</strain>
    </source>
</reference>
<dbReference type="EMBL" id="LAZL01000010">
    <property type="protein sequence ID" value="KMT65632.1"/>
    <property type="molecule type" value="Genomic_DNA"/>
</dbReference>
<dbReference type="GO" id="GO:0003700">
    <property type="term" value="F:DNA-binding transcription factor activity"/>
    <property type="evidence" value="ECO:0007669"/>
    <property type="project" value="UniProtKB-UniRule"/>
</dbReference>
<dbReference type="Proteomes" id="UP000037600">
    <property type="component" value="Unassembled WGS sequence"/>
</dbReference>